<dbReference type="Gene3D" id="1.10.10.10">
    <property type="entry name" value="Winged helix-like DNA-binding domain superfamily/Winged helix DNA-binding domain"/>
    <property type="match status" value="1"/>
</dbReference>
<reference evidence="6" key="2">
    <citation type="journal article" date="2024" name="Antonie Van Leeuwenhoek">
        <title>Roseihalotalea indica gen. nov., sp. nov., a halophilic Bacteroidetes from mesopelagic Southwest Indian Ocean with higher carbohydrate metabolic potential.</title>
        <authorList>
            <person name="Chen B."/>
            <person name="Zhang M."/>
            <person name="Lin D."/>
            <person name="Ye J."/>
            <person name="Tang K."/>
        </authorList>
    </citation>
    <scope>NUCLEOTIDE SEQUENCE</scope>
    <source>
        <strain evidence="6">TK19036</strain>
    </source>
</reference>
<gene>
    <name evidence="6" type="ORF">K4G66_04465</name>
</gene>
<evidence type="ECO:0000256" key="1">
    <source>
        <dbReference type="ARBA" id="ARBA00010641"/>
    </source>
</evidence>
<dbReference type="AlphaFoldDB" id="A0AA49JHB1"/>
<dbReference type="InterPro" id="IPR039425">
    <property type="entry name" value="RNA_pol_sigma-70-like"/>
</dbReference>
<evidence type="ECO:0000313" key="6">
    <source>
        <dbReference type="EMBL" id="WKN37960.1"/>
    </source>
</evidence>
<dbReference type="Pfam" id="PF08281">
    <property type="entry name" value="Sigma70_r4_2"/>
    <property type="match status" value="1"/>
</dbReference>
<dbReference type="InterPro" id="IPR014284">
    <property type="entry name" value="RNA_pol_sigma-70_dom"/>
</dbReference>
<feature type="domain" description="RNA polymerase sigma factor 70 region 4 type 2" evidence="5">
    <location>
        <begin position="112"/>
        <end position="164"/>
    </location>
</feature>
<sequence>MSVIYSPLKQWEKLYEDLSPILFQYGCKITSQKGLVEDCIHDVFTRIWGRQEHLSEIRNSSAYLIQSFRHHLFAKLREESQRRTVNTITDFPLVLSEEAAWIEEEDSQEKRENISQALQKLSARQREAVYLRFYGNHSCDEVAQIMGLEKSAVYTLVYKALSQLRASLKSISAELNPIMSIGLKLAPFLSLLA</sequence>
<dbReference type="GO" id="GO:0016987">
    <property type="term" value="F:sigma factor activity"/>
    <property type="evidence" value="ECO:0007669"/>
    <property type="project" value="UniProtKB-KW"/>
</dbReference>
<proteinExistence type="inferred from homology"/>
<dbReference type="InterPro" id="IPR036388">
    <property type="entry name" value="WH-like_DNA-bd_sf"/>
</dbReference>
<protein>
    <submittedName>
        <fullName evidence="6">Sigma-70 family RNA polymerase sigma factor</fullName>
    </submittedName>
</protein>
<reference evidence="6" key="1">
    <citation type="journal article" date="2023" name="Comput. Struct. Biotechnol. J.">
        <title>Discovery of a novel marine Bacteroidetes with a rich repertoire of carbohydrate-active enzymes.</title>
        <authorList>
            <person name="Chen B."/>
            <person name="Liu G."/>
            <person name="Chen Q."/>
            <person name="Wang H."/>
            <person name="Liu L."/>
            <person name="Tang K."/>
        </authorList>
    </citation>
    <scope>NUCLEOTIDE SEQUENCE</scope>
    <source>
        <strain evidence="6">TK19036</strain>
    </source>
</reference>
<evidence type="ECO:0000259" key="5">
    <source>
        <dbReference type="Pfam" id="PF08281"/>
    </source>
</evidence>
<accession>A0AA49JHB1</accession>
<evidence type="ECO:0000256" key="4">
    <source>
        <dbReference type="ARBA" id="ARBA00023163"/>
    </source>
</evidence>
<dbReference type="SUPFAM" id="SSF88659">
    <property type="entry name" value="Sigma3 and sigma4 domains of RNA polymerase sigma factors"/>
    <property type="match status" value="1"/>
</dbReference>
<dbReference type="Gene3D" id="1.10.1740.10">
    <property type="match status" value="1"/>
</dbReference>
<dbReference type="EMBL" id="CP120682">
    <property type="protein sequence ID" value="WKN37960.1"/>
    <property type="molecule type" value="Genomic_DNA"/>
</dbReference>
<keyword evidence="4" id="KW-0804">Transcription</keyword>
<dbReference type="GO" id="GO:0003677">
    <property type="term" value="F:DNA binding"/>
    <property type="evidence" value="ECO:0007669"/>
    <property type="project" value="InterPro"/>
</dbReference>
<dbReference type="InterPro" id="IPR013324">
    <property type="entry name" value="RNA_pol_sigma_r3/r4-like"/>
</dbReference>
<keyword evidence="3" id="KW-0731">Sigma factor</keyword>
<evidence type="ECO:0000256" key="3">
    <source>
        <dbReference type="ARBA" id="ARBA00023082"/>
    </source>
</evidence>
<dbReference type="PANTHER" id="PTHR43133">
    <property type="entry name" value="RNA POLYMERASE ECF-TYPE SIGMA FACTO"/>
    <property type="match status" value="1"/>
</dbReference>
<name>A0AA49JHB1_9BACT</name>
<dbReference type="InterPro" id="IPR013325">
    <property type="entry name" value="RNA_pol_sigma_r2"/>
</dbReference>
<dbReference type="CDD" id="cd06171">
    <property type="entry name" value="Sigma70_r4"/>
    <property type="match status" value="1"/>
</dbReference>
<organism evidence="6">
    <name type="scientific">Roseihalotalea indica</name>
    <dbReference type="NCBI Taxonomy" id="2867963"/>
    <lineage>
        <taxon>Bacteria</taxon>
        <taxon>Pseudomonadati</taxon>
        <taxon>Bacteroidota</taxon>
        <taxon>Cytophagia</taxon>
        <taxon>Cytophagales</taxon>
        <taxon>Catalimonadaceae</taxon>
        <taxon>Roseihalotalea</taxon>
    </lineage>
</organism>
<dbReference type="GO" id="GO:0006352">
    <property type="term" value="P:DNA-templated transcription initiation"/>
    <property type="evidence" value="ECO:0007669"/>
    <property type="project" value="InterPro"/>
</dbReference>
<evidence type="ECO:0000256" key="2">
    <source>
        <dbReference type="ARBA" id="ARBA00023015"/>
    </source>
</evidence>
<comment type="similarity">
    <text evidence="1">Belongs to the sigma-70 factor family. ECF subfamily.</text>
</comment>
<dbReference type="InterPro" id="IPR013249">
    <property type="entry name" value="RNA_pol_sigma70_r4_t2"/>
</dbReference>
<dbReference type="NCBIfam" id="TIGR02937">
    <property type="entry name" value="sigma70-ECF"/>
    <property type="match status" value="1"/>
</dbReference>
<dbReference type="PANTHER" id="PTHR43133:SF46">
    <property type="entry name" value="RNA POLYMERASE SIGMA-70 FACTOR ECF SUBFAMILY"/>
    <property type="match status" value="1"/>
</dbReference>
<dbReference type="SUPFAM" id="SSF88946">
    <property type="entry name" value="Sigma2 domain of RNA polymerase sigma factors"/>
    <property type="match status" value="1"/>
</dbReference>
<keyword evidence="2" id="KW-0805">Transcription regulation</keyword>